<keyword evidence="1" id="KW-0472">Membrane</keyword>
<dbReference type="AlphaFoldDB" id="A0A8S2YJV7"/>
<protein>
    <submittedName>
        <fullName evidence="2">Uncharacterized protein</fullName>
    </submittedName>
</protein>
<sequence>MSTSALTPYQIWYLGIGGFPAILFGVLYLGQVRLDLYSNNIFDP</sequence>
<feature type="transmembrane region" description="Helical" evidence="1">
    <location>
        <begin position="12"/>
        <end position="30"/>
    </location>
</feature>
<organism evidence="2 3">
    <name type="scientific">Rotaria magnacalcarata</name>
    <dbReference type="NCBI Taxonomy" id="392030"/>
    <lineage>
        <taxon>Eukaryota</taxon>
        <taxon>Metazoa</taxon>
        <taxon>Spiralia</taxon>
        <taxon>Gnathifera</taxon>
        <taxon>Rotifera</taxon>
        <taxon>Eurotatoria</taxon>
        <taxon>Bdelloidea</taxon>
        <taxon>Philodinida</taxon>
        <taxon>Philodinidae</taxon>
        <taxon>Rotaria</taxon>
    </lineage>
</organism>
<evidence type="ECO:0000313" key="3">
    <source>
        <dbReference type="Proteomes" id="UP000676336"/>
    </source>
</evidence>
<evidence type="ECO:0000256" key="1">
    <source>
        <dbReference type="SAM" id="Phobius"/>
    </source>
</evidence>
<reference evidence="2" key="1">
    <citation type="submission" date="2021-02" db="EMBL/GenBank/DDBJ databases">
        <authorList>
            <person name="Nowell W R."/>
        </authorList>
    </citation>
    <scope>NUCLEOTIDE SEQUENCE</scope>
</reference>
<comment type="caution">
    <text evidence="2">The sequence shown here is derived from an EMBL/GenBank/DDBJ whole genome shotgun (WGS) entry which is preliminary data.</text>
</comment>
<accession>A0A8S2YJV7</accession>
<proteinExistence type="predicted"/>
<gene>
    <name evidence="2" type="ORF">SMN809_LOCUS37483</name>
</gene>
<keyword evidence="1" id="KW-0812">Transmembrane</keyword>
<name>A0A8S2YJV7_9BILA</name>
<feature type="non-terminal residue" evidence="2">
    <location>
        <position position="44"/>
    </location>
</feature>
<evidence type="ECO:0000313" key="2">
    <source>
        <dbReference type="EMBL" id="CAF4561987.1"/>
    </source>
</evidence>
<keyword evidence="1" id="KW-1133">Transmembrane helix</keyword>
<dbReference type="EMBL" id="CAJOBI010095336">
    <property type="protein sequence ID" value="CAF4561987.1"/>
    <property type="molecule type" value="Genomic_DNA"/>
</dbReference>
<dbReference type="Proteomes" id="UP000676336">
    <property type="component" value="Unassembled WGS sequence"/>
</dbReference>